<dbReference type="PATRIC" id="fig|1227496.3.peg.2875"/>
<evidence type="ECO:0000313" key="2">
    <source>
        <dbReference type="EMBL" id="ELY65751.1"/>
    </source>
</evidence>
<feature type="transmembrane region" description="Helical" evidence="1">
    <location>
        <begin position="297"/>
        <end position="319"/>
    </location>
</feature>
<dbReference type="EMBL" id="AOID01000044">
    <property type="protein sequence ID" value="ELY65751.1"/>
    <property type="molecule type" value="Genomic_DNA"/>
</dbReference>
<keyword evidence="1" id="KW-0472">Membrane</keyword>
<feature type="transmembrane region" description="Helical" evidence="1">
    <location>
        <begin position="84"/>
        <end position="106"/>
    </location>
</feature>
<feature type="transmembrane region" description="Helical" evidence="1">
    <location>
        <begin position="223"/>
        <end position="246"/>
    </location>
</feature>
<dbReference type="Proteomes" id="UP000011632">
    <property type="component" value="Unassembled WGS sequence"/>
</dbReference>
<feature type="transmembrane region" description="Helical" evidence="1">
    <location>
        <begin position="112"/>
        <end position="131"/>
    </location>
</feature>
<dbReference type="InterPro" id="IPR010640">
    <property type="entry name" value="Low_temperature_requirement_A"/>
</dbReference>
<dbReference type="RefSeq" id="WP_006431953.1">
    <property type="nucleotide sequence ID" value="NZ_AOID01000044.1"/>
</dbReference>
<accession>L9XWE5</accession>
<sequence length="386" mass="41547">MSSTDSAPSRDEVEGFDQQEVEPLELFFDLVFVFSLIQVTNFLADHSTWLGMIQAVMLLAILWRAWVPYSWLPGTVYVEHRNRVQLLTVASMAAILVSALAIPDAFGGDKVLFAVAYLVLRVLFVVLALLVTDLQTQYSISMLALVFLAGPVLVVVASLLDVFAQGGLLVVALAVDYGATQLRNASAFDTTLDHFVERYRLIIIIALGELLISIGAGTTGTEINGGVILAAILGIGVVAVLWWVYFDYAALAGERHLAGESGDKRTVQARHSYSYLHLPILVGLVFTAFGLKEVLSHVWSPLGVISAVALYGGAGFFLLGHNVFRLRDIGSISIAQLAVTGIAYALIPVAIDVPALVALTGLFVLLVGLVAFQARYSQIRNDLSVG</sequence>
<dbReference type="STRING" id="1227496.C489_14315"/>
<reference evidence="2 3" key="1">
    <citation type="journal article" date="2014" name="PLoS Genet.">
        <title>Phylogenetically driven sequencing of extremely halophilic archaea reveals strategies for static and dynamic osmo-response.</title>
        <authorList>
            <person name="Becker E.A."/>
            <person name="Seitzer P.M."/>
            <person name="Tritt A."/>
            <person name="Larsen D."/>
            <person name="Krusor M."/>
            <person name="Yao A.I."/>
            <person name="Wu D."/>
            <person name="Madern D."/>
            <person name="Eisen J.A."/>
            <person name="Darling A.E."/>
            <person name="Facciotti M.T."/>
        </authorList>
    </citation>
    <scope>NUCLEOTIDE SEQUENCE [LARGE SCALE GENOMIC DNA]</scope>
    <source>
        <strain evidence="2 3">JCM 10478</strain>
    </source>
</reference>
<dbReference type="PANTHER" id="PTHR36840:SF1">
    <property type="entry name" value="BLL5714 PROTEIN"/>
    <property type="match status" value="1"/>
</dbReference>
<feature type="transmembrane region" description="Helical" evidence="1">
    <location>
        <begin position="199"/>
        <end position="217"/>
    </location>
</feature>
<keyword evidence="1" id="KW-1133">Transmembrane helix</keyword>
<organism evidence="2 3">
    <name type="scientific">Natrinema versiforme JCM 10478</name>
    <dbReference type="NCBI Taxonomy" id="1227496"/>
    <lineage>
        <taxon>Archaea</taxon>
        <taxon>Methanobacteriati</taxon>
        <taxon>Methanobacteriota</taxon>
        <taxon>Stenosarchaea group</taxon>
        <taxon>Halobacteria</taxon>
        <taxon>Halobacteriales</taxon>
        <taxon>Natrialbaceae</taxon>
        <taxon>Natrinema</taxon>
    </lineage>
</organism>
<dbReference type="Pfam" id="PF06772">
    <property type="entry name" value="LtrA"/>
    <property type="match status" value="1"/>
</dbReference>
<feature type="transmembrane region" description="Helical" evidence="1">
    <location>
        <begin position="138"/>
        <end position="156"/>
    </location>
</feature>
<dbReference type="OrthoDB" id="214910at2157"/>
<feature type="transmembrane region" description="Helical" evidence="1">
    <location>
        <begin position="353"/>
        <end position="372"/>
    </location>
</feature>
<feature type="transmembrane region" description="Helical" evidence="1">
    <location>
        <begin position="162"/>
        <end position="179"/>
    </location>
</feature>
<protein>
    <submittedName>
        <fullName evidence="2">Low temperature requirement protein A</fullName>
    </submittedName>
</protein>
<gene>
    <name evidence="2" type="ORF">C489_14315</name>
</gene>
<comment type="caution">
    <text evidence="2">The sequence shown here is derived from an EMBL/GenBank/DDBJ whole genome shotgun (WGS) entry which is preliminary data.</text>
</comment>
<feature type="transmembrane region" description="Helical" evidence="1">
    <location>
        <begin position="273"/>
        <end position="291"/>
    </location>
</feature>
<keyword evidence="1" id="KW-0812">Transmembrane</keyword>
<dbReference type="AlphaFoldDB" id="L9XWE5"/>
<evidence type="ECO:0000256" key="1">
    <source>
        <dbReference type="SAM" id="Phobius"/>
    </source>
</evidence>
<feature type="transmembrane region" description="Helical" evidence="1">
    <location>
        <begin position="50"/>
        <end position="72"/>
    </location>
</feature>
<name>L9XWE5_9EURY</name>
<evidence type="ECO:0000313" key="3">
    <source>
        <dbReference type="Proteomes" id="UP000011632"/>
    </source>
</evidence>
<keyword evidence="3" id="KW-1185">Reference proteome</keyword>
<dbReference type="PANTHER" id="PTHR36840">
    <property type="entry name" value="BLL5714 PROTEIN"/>
    <property type="match status" value="1"/>
</dbReference>
<proteinExistence type="predicted"/>
<feature type="transmembrane region" description="Helical" evidence="1">
    <location>
        <begin position="326"/>
        <end position="347"/>
    </location>
</feature>